<organism evidence="2 3">
    <name type="scientific">Kitasatospora misakiensis</name>
    <dbReference type="NCBI Taxonomy" id="67330"/>
    <lineage>
        <taxon>Bacteria</taxon>
        <taxon>Bacillati</taxon>
        <taxon>Actinomycetota</taxon>
        <taxon>Actinomycetes</taxon>
        <taxon>Kitasatosporales</taxon>
        <taxon>Streptomycetaceae</taxon>
        <taxon>Kitasatospora</taxon>
    </lineage>
</organism>
<name>A0ABW0XE56_9ACTN</name>
<dbReference type="Proteomes" id="UP001595975">
    <property type="component" value="Unassembled WGS sequence"/>
</dbReference>
<dbReference type="PANTHER" id="PTHR43162:SF1">
    <property type="entry name" value="PRESTALK A DIFFERENTIATION PROTEIN A"/>
    <property type="match status" value="1"/>
</dbReference>
<dbReference type="PANTHER" id="PTHR43162">
    <property type="match status" value="1"/>
</dbReference>
<feature type="domain" description="NmrA-like" evidence="1">
    <location>
        <begin position="125"/>
        <end position="247"/>
    </location>
</feature>
<evidence type="ECO:0000259" key="1">
    <source>
        <dbReference type="Pfam" id="PF05368"/>
    </source>
</evidence>
<proteinExistence type="predicted"/>
<keyword evidence="3" id="KW-1185">Reference proteome</keyword>
<comment type="caution">
    <text evidence="2">The sequence shown here is derived from an EMBL/GenBank/DDBJ whole genome shotgun (WGS) entry which is preliminary data.</text>
</comment>
<dbReference type="EMBL" id="JBHSOF010000045">
    <property type="protein sequence ID" value="MFC5666781.1"/>
    <property type="molecule type" value="Genomic_DNA"/>
</dbReference>
<evidence type="ECO:0000313" key="3">
    <source>
        <dbReference type="Proteomes" id="UP001595975"/>
    </source>
</evidence>
<dbReference type="RefSeq" id="WP_380228474.1">
    <property type="nucleotide sequence ID" value="NZ_JBHSOF010000045.1"/>
</dbReference>
<gene>
    <name evidence="2" type="ORF">ACFP3U_27920</name>
</gene>
<sequence>MTTSGTTLVIGATGTTGRRVTAGLLAEGHRVKAGSRSAEGARAVRFDWYEPTTWGEALDGVDRAYLVPPVGSSDPAAVLLPFLRRARAAGLHRAVLLSSSAIPAGGPAVGLVHEELPGLFPEWAVLRPSWFMQNFAGSAPHARSIRADGAILTAAGHGRVGFVDAGDIAAVAVRALTDDRAPDTDLVLTGPQTLSYDEVAATISEVTGRQVVHRHLTFEQLRDRWAAEIPLEFATMLAGMDRAIADGAEDRTTDTVQRLTGRPPGTLRAFVERELERNG</sequence>
<dbReference type="Gene3D" id="3.40.50.720">
    <property type="entry name" value="NAD(P)-binding Rossmann-like Domain"/>
    <property type="match status" value="1"/>
</dbReference>
<dbReference type="SUPFAM" id="SSF51735">
    <property type="entry name" value="NAD(P)-binding Rossmann-fold domains"/>
    <property type="match status" value="1"/>
</dbReference>
<reference evidence="3" key="1">
    <citation type="journal article" date="2019" name="Int. J. Syst. Evol. Microbiol.">
        <title>The Global Catalogue of Microorganisms (GCM) 10K type strain sequencing project: providing services to taxonomists for standard genome sequencing and annotation.</title>
        <authorList>
            <consortium name="The Broad Institute Genomics Platform"/>
            <consortium name="The Broad Institute Genome Sequencing Center for Infectious Disease"/>
            <person name="Wu L."/>
            <person name="Ma J."/>
        </authorList>
    </citation>
    <scope>NUCLEOTIDE SEQUENCE [LARGE SCALE GENOMIC DNA]</scope>
    <source>
        <strain evidence="3">CGMCC 4.1437</strain>
    </source>
</reference>
<accession>A0ABW0XE56</accession>
<dbReference type="InterPro" id="IPR008030">
    <property type="entry name" value="NmrA-like"/>
</dbReference>
<dbReference type="InterPro" id="IPR036291">
    <property type="entry name" value="NAD(P)-bd_dom_sf"/>
</dbReference>
<dbReference type="Gene3D" id="3.90.25.10">
    <property type="entry name" value="UDP-galactose 4-epimerase, domain 1"/>
    <property type="match status" value="1"/>
</dbReference>
<dbReference type="CDD" id="cd05269">
    <property type="entry name" value="TMR_SDR_a"/>
    <property type="match status" value="1"/>
</dbReference>
<evidence type="ECO:0000313" key="2">
    <source>
        <dbReference type="EMBL" id="MFC5666781.1"/>
    </source>
</evidence>
<dbReference type="InterPro" id="IPR051604">
    <property type="entry name" value="Ergot_Alk_Oxidoreductase"/>
</dbReference>
<dbReference type="Pfam" id="PF05368">
    <property type="entry name" value="NmrA"/>
    <property type="match status" value="1"/>
</dbReference>
<protein>
    <submittedName>
        <fullName evidence="2">NmrA family NAD(P)-binding protein</fullName>
    </submittedName>
</protein>